<evidence type="ECO:0000256" key="4">
    <source>
        <dbReference type="SAM" id="Phobius"/>
    </source>
</evidence>
<accession>A0AAU9XHT9</accession>
<keyword evidence="4" id="KW-0472">Membrane</keyword>
<dbReference type="Pfam" id="PF00067">
    <property type="entry name" value="p450"/>
    <property type="match status" value="1"/>
</dbReference>
<dbReference type="Proteomes" id="UP001159428">
    <property type="component" value="Unassembled WGS sequence"/>
</dbReference>
<comment type="caution">
    <text evidence="5">The sequence shown here is derived from an EMBL/GenBank/DDBJ whole genome shotgun (WGS) entry which is preliminary data.</text>
</comment>
<keyword evidence="2 3" id="KW-0408">Iron</keyword>
<dbReference type="GO" id="GO:0020037">
    <property type="term" value="F:heme binding"/>
    <property type="evidence" value="ECO:0007669"/>
    <property type="project" value="InterPro"/>
</dbReference>
<dbReference type="Gene3D" id="1.10.630.10">
    <property type="entry name" value="Cytochrome P450"/>
    <property type="match status" value="1"/>
</dbReference>
<gene>
    <name evidence="5" type="ORF">PMEA_00023684</name>
</gene>
<name>A0AAU9XHT9_9CNID</name>
<evidence type="ECO:0000256" key="2">
    <source>
        <dbReference type="PIRSR" id="PIRSR602401-1"/>
    </source>
</evidence>
<dbReference type="GO" id="GO:0005506">
    <property type="term" value="F:iron ion binding"/>
    <property type="evidence" value="ECO:0007669"/>
    <property type="project" value="InterPro"/>
</dbReference>
<keyword evidence="4" id="KW-0812">Transmembrane</keyword>
<evidence type="ECO:0008006" key="7">
    <source>
        <dbReference type="Google" id="ProtNLM"/>
    </source>
</evidence>
<dbReference type="EMBL" id="CALNXJ010000044">
    <property type="protein sequence ID" value="CAH3148092.1"/>
    <property type="molecule type" value="Genomic_DNA"/>
</dbReference>
<organism evidence="5 6">
    <name type="scientific">Pocillopora meandrina</name>
    <dbReference type="NCBI Taxonomy" id="46732"/>
    <lineage>
        <taxon>Eukaryota</taxon>
        <taxon>Metazoa</taxon>
        <taxon>Cnidaria</taxon>
        <taxon>Anthozoa</taxon>
        <taxon>Hexacorallia</taxon>
        <taxon>Scleractinia</taxon>
        <taxon>Astrocoeniina</taxon>
        <taxon>Pocilloporidae</taxon>
        <taxon>Pocillopora</taxon>
    </lineage>
</organism>
<reference evidence="5 6" key="1">
    <citation type="submission" date="2022-05" db="EMBL/GenBank/DDBJ databases">
        <authorList>
            <consortium name="Genoscope - CEA"/>
            <person name="William W."/>
        </authorList>
    </citation>
    <scope>NUCLEOTIDE SEQUENCE [LARGE SCALE GENOMIC DNA]</scope>
</reference>
<dbReference type="InterPro" id="IPR017972">
    <property type="entry name" value="Cyt_P450_CS"/>
</dbReference>
<dbReference type="InterPro" id="IPR036396">
    <property type="entry name" value="Cyt_P450_sf"/>
</dbReference>
<keyword evidence="2 3" id="KW-0349">Heme</keyword>
<feature type="binding site" description="axial binding residue" evidence="2">
    <location>
        <position position="514"/>
    </location>
    <ligand>
        <name>heme</name>
        <dbReference type="ChEBI" id="CHEBI:30413"/>
    </ligand>
    <ligandPart>
        <name>Fe</name>
        <dbReference type="ChEBI" id="CHEBI:18248"/>
    </ligandPart>
</feature>
<feature type="transmembrane region" description="Helical" evidence="4">
    <location>
        <begin position="73"/>
        <end position="91"/>
    </location>
</feature>
<dbReference type="SUPFAM" id="SSF48264">
    <property type="entry name" value="Cytochrome P450"/>
    <property type="match status" value="1"/>
</dbReference>
<sequence length="568" mass="64787">MRLLGWEPYKRSLKYGVTLIPNSVLLLPFAAVIVWLAYKFVEEKMSPLQKIQDDSVGVVQATAFRSTVWTSKMIWSVIGVLFLTWLLYKLFKDEFTSLRKIPKPSGSLPVFGHVLTFLRQENHAKLLQDWSEKYGPIIRYNRGFGESRVLLTDPELIKYVVVTNAKNYRRSEFVRQVLPSIGNGLFSSNGKDHAFQRKLITPAFHFSNLVGMVEHFEDVAHNLVQLWTEQVNSSKEGVSEASISVDLTHLTLDIIGRCAFGYNFDTVLSGESEVSNAFSDVILEINFSRLMRQKLIPLYKYLPLPDNVRARKGLELTDKTVLEIIQARRKKKKEGGKVSSKPDLLDLLMDQYDEETGSSMDDELLRAQVFTFMLAGHETTSVSMMWTLYELARHPDIAEKIREEIKLVMKDSSEMTWAKLAEMKFLGNVIKESLRLHSPASVAIRIANKNDVIRGYEIPEGAVVALGIDAVHYSPKYWKDPHAFNPQRFDENDENYQAHHPYAFLPFSAGPRSCIGSKFAMAEMKAVLSTLLRHLTFEEIPGFTVRPVIRLTAKPDPPLRLRIRKLTS</sequence>
<protein>
    <recommendedName>
        <fullName evidence="7">Cytochrome P450</fullName>
    </recommendedName>
</protein>
<dbReference type="InterPro" id="IPR001128">
    <property type="entry name" value="Cyt_P450"/>
</dbReference>
<keyword evidence="3" id="KW-0503">Monooxygenase</keyword>
<dbReference type="GO" id="GO:0016705">
    <property type="term" value="F:oxidoreductase activity, acting on paired donors, with incorporation or reduction of molecular oxygen"/>
    <property type="evidence" value="ECO:0007669"/>
    <property type="project" value="InterPro"/>
</dbReference>
<evidence type="ECO:0000313" key="5">
    <source>
        <dbReference type="EMBL" id="CAH3148092.1"/>
    </source>
</evidence>
<evidence type="ECO:0000256" key="1">
    <source>
        <dbReference type="ARBA" id="ARBA00010617"/>
    </source>
</evidence>
<dbReference type="InterPro" id="IPR002401">
    <property type="entry name" value="Cyt_P450_E_grp-I"/>
</dbReference>
<dbReference type="InterPro" id="IPR050196">
    <property type="entry name" value="Cytochrome_P450_Monoox"/>
</dbReference>
<comment type="cofactor">
    <cofactor evidence="2">
        <name>heme</name>
        <dbReference type="ChEBI" id="CHEBI:30413"/>
    </cofactor>
</comment>
<keyword evidence="6" id="KW-1185">Reference proteome</keyword>
<feature type="transmembrane region" description="Helical" evidence="4">
    <location>
        <begin position="12"/>
        <end position="38"/>
    </location>
</feature>
<keyword evidence="4" id="KW-1133">Transmembrane helix</keyword>
<keyword evidence="2 3" id="KW-0479">Metal-binding</keyword>
<dbReference type="AlphaFoldDB" id="A0AAU9XHT9"/>
<comment type="similarity">
    <text evidence="1 3">Belongs to the cytochrome P450 family.</text>
</comment>
<proteinExistence type="inferred from homology"/>
<evidence type="ECO:0000313" key="6">
    <source>
        <dbReference type="Proteomes" id="UP001159428"/>
    </source>
</evidence>
<dbReference type="PANTHER" id="PTHR24291:SF175">
    <property type="entry name" value="CYTOCHROME P450"/>
    <property type="match status" value="1"/>
</dbReference>
<dbReference type="PRINTS" id="PR00463">
    <property type="entry name" value="EP450I"/>
</dbReference>
<dbReference type="PROSITE" id="PS00086">
    <property type="entry name" value="CYTOCHROME_P450"/>
    <property type="match status" value="1"/>
</dbReference>
<dbReference type="PRINTS" id="PR00385">
    <property type="entry name" value="P450"/>
</dbReference>
<dbReference type="PANTHER" id="PTHR24291">
    <property type="entry name" value="CYTOCHROME P450 FAMILY 4"/>
    <property type="match status" value="1"/>
</dbReference>
<dbReference type="GO" id="GO:0004497">
    <property type="term" value="F:monooxygenase activity"/>
    <property type="evidence" value="ECO:0007669"/>
    <property type="project" value="UniProtKB-KW"/>
</dbReference>
<keyword evidence="3" id="KW-0560">Oxidoreductase</keyword>
<evidence type="ECO:0000256" key="3">
    <source>
        <dbReference type="RuleBase" id="RU000461"/>
    </source>
</evidence>